<accession>A0A4Q9FHR1</accession>
<dbReference type="SUPFAM" id="SSF56784">
    <property type="entry name" value="HAD-like"/>
    <property type="match status" value="1"/>
</dbReference>
<dbReference type="SFLD" id="SFLDG01129">
    <property type="entry name" value="C1.5:_HAD__Beta-PGM__Phosphata"/>
    <property type="match status" value="1"/>
</dbReference>
<dbReference type="Proteomes" id="UP000291142">
    <property type="component" value="Unassembled WGS sequence"/>
</dbReference>
<keyword evidence="2" id="KW-1185">Reference proteome</keyword>
<dbReference type="InterPro" id="IPR006439">
    <property type="entry name" value="HAD-SF_hydro_IA"/>
</dbReference>
<dbReference type="RefSeq" id="WP_130962459.1">
    <property type="nucleotide sequence ID" value="NZ_SIRT01000001.1"/>
</dbReference>
<proteinExistence type="predicted"/>
<dbReference type="NCBIfam" id="TIGR01509">
    <property type="entry name" value="HAD-SF-IA-v3"/>
    <property type="match status" value="1"/>
</dbReference>
<organism evidence="1 2">
    <name type="scientific">Hyunsoonleella flava</name>
    <dbReference type="NCBI Taxonomy" id="2527939"/>
    <lineage>
        <taxon>Bacteria</taxon>
        <taxon>Pseudomonadati</taxon>
        <taxon>Bacteroidota</taxon>
        <taxon>Flavobacteriia</taxon>
        <taxon>Flavobacteriales</taxon>
        <taxon>Flavobacteriaceae</taxon>
    </lineage>
</organism>
<dbReference type="AlphaFoldDB" id="A0A4Q9FHR1"/>
<comment type="caution">
    <text evidence="1">The sequence shown here is derived from an EMBL/GenBank/DDBJ whole genome shotgun (WGS) entry which is preliminary data.</text>
</comment>
<protein>
    <submittedName>
        <fullName evidence="1">HAD family phosphatase</fullName>
    </submittedName>
</protein>
<dbReference type="Pfam" id="PF00702">
    <property type="entry name" value="Hydrolase"/>
    <property type="match status" value="1"/>
</dbReference>
<name>A0A4Q9FHR1_9FLAO</name>
<dbReference type="InterPro" id="IPR036412">
    <property type="entry name" value="HAD-like_sf"/>
</dbReference>
<dbReference type="EMBL" id="SIRT01000001">
    <property type="protein sequence ID" value="TBN06471.1"/>
    <property type="molecule type" value="Genomic_DNA"/>
</dbReference>
<evidence type="ECO:0000313" key="1">
    <source>
        <dbReference type="EMBL" id="TBN06471.1"/>
    </source>
</evidence>
<dbReference type="PRINTS" id="PR00413">
    <property type="entry name" value="HADHALOGNASE"/>
</dbReference>
<reference evidence="1 2" key="1">
    <citation type="submission" date="2019-02" db="EMBL/GenBank/DDBJ databases">
        <title>Hyunsoonleella sp., isolated from marine sediment.</title>
        <authorList>
            <person name="Liu B.-T."/>
        </authorList>
    </citation>
    <scope>NUCLEOTIDE SEQUENCE [LARGE SCALE GENOMIC DNA]</scope>
    <source>
        <strain evidence="1 2">T58</strain>
    </source>
</reference>
<dbReference type="CDD" id="cd02603">
    <property type="entry name" value="HAD_sEH-N_like"/>
    <property type="match status" value="1"/>
</dbReference>
<dbReference type="Gene3D" id="3.40.50.1000">
    <property type="entry name" value="HAD superfamily/HAD-like"/>
    <property type="match status" value="1"/>
</dbReference>
<dbReference type="PANTHER" id="PTHR43611:SF3">
    <property type="entry name" value="FLAVIN MONONUCLEOTIDE HYDROLASE 1, CHLOROPLATIC"/>
    <property type="match status" value="1"/>
</dbReference>
<dbReference type="InterPro" id="IPR023214">
    <property type="entry name" value="HAD_sf"/>
</dbReference>
<evidence type="ECO:0000313" key="2">
    <source>
        <dbReference type="Proteomes" id="UP000291142"/>
    </source>
</evidence>
<dbReference type="OrthoDB" id="9797415at2"/>
<dbReference type="SFLD" id="SFLDS00003">
    <property type="entry name" value="Haloacid_Dehalogenase"/>
    <property type="match status" value="1"/>
</dbReference>
<dbReference type="NCBIfam" id="TIGR01549">
    <property type="entry name" value="HAD-SF-IA-v1"/>
    <property type="match status" value="1"/>
</dbReference>
<sequence length="207" mass="24164">MTSKVNTIIFDLGGVLIDWNPEYVFLKAFQGDKEKTKWFLNNICTMDWNENQDEGYPISLGTEDLIEKFPQYENYIKMYYGEWENMIGGAIEGTVEILKTLIKTEKYKVVALTNWSSETFPIAQKRFEFLGWFEGIVVSGEEKTRKPNRDIFEITLKRFNIQPENSIFIDDNVRNIETAKSIGIHGIHFKTPELLVSELKKYNIKLP</sequence>
<dbReference type="PANTHER" id="PTHR43611">
    <property type="entry name" value="ALPHA-D-GLUCOSE 1-PHOSPHATE PHOSPHATASE"/>
    <property type="match status" value="1"/>
</dbReference>
<gene>
    <name evidence="1" type="ORF">EYD45_00900</name>
</gene>